<comment type="caution">
    <text evidence="4">The sequence shown here is derived from an EMBL/GenBank/DDBJ whole genome shotgun (WGS) entry which is preliminary data.</text>
</comment>
<feature type="region of interest" description="Disordered" evidence="3">
    <location>
        <begin position="1"/>
        <end position="28"/>
    </location>
</feature>
<dbReference type="PANTHER" id="PTHR43542:SF1">
    <property type="entry name" value="METHYLTRANSFERASE"/>
    <property type="match status" value="1"/>
</dbReference>
<dbReference type="PROSITE" id="PS00092">
    <property type="entry name" value="N6_MTASE"/>
    <property type="match status" value="1"/>
</dbReference>
<dbReference type="AlphaFoldDB" id="A0A840G4K8"/>
<evidence type="ECO:0000313" key="4">
    <source>
        <dbReference type="EMBL" id="MBB4246271.1"/>
    </source>
</evidence>
<dbReference type="Gene3D" id="3.40.50.150">
    <property type="entry name" value="Vaccinia Virus protein VP39"/>
    <property type="match status" value="1"/>
</dbReference>
<dbReference type="PIRSF" id="PIRSF004553">
    <property type="entry name" value="CHP00095"/>
    <property type="match status" value="1"/>
</dbReference>
<dbReference type="EC" id="2.1.1.171" evidence="4"/>
<evidence type="ECO:0000256" key="3">
    <source>
        <dbReference type="SAM" id="MobiDB-lite"/>
    </source>
</evidence>
<dbReference type="PANTHER" id="PTHR43542">
    <property type="entry name" value="METHYLTRANSFERASE"/>
    <property type="match status" value="1"/>
</dbReference>
<dbReference type="CDD" id="cd02440">
    <property type="entry name" value="AdoMet_MTases"/>
    <property type="match status" value="1"/>
</dbReference>
<keyword evidence="2 4" id="KW-0808">Transferase</keyword>
<name>A0A840G4K8_RHOTE</name>
<keyword evidence="5" id="KW-1185">Reference proteome</keyword>
<reference evidence="4 5" key="1">
    <citation type="submission" date="2020-08" db="EMBL/GenBank/DDBJ databases">
        <title>Genome sequencing of Purple Non-Sulfur Bacteria from various extreme environments.</title>
        <authorList>
            <person name="Mayer M."/>
        </authorList>
    </citation>
    <scope>NUCLEOTIDE SEQUENCE [LARGE SCALE GENOMIC DNA]</scope>
    <source>
        <strain evidence="4 5">2761</strain>
    </source>
</reference>
<protein>
    <submittedName>
        <fullName evidence="4">16S rRNA (Guanine966-N2)-methyltransferase</fullName>
        <ecNumber evidence="4">2.1.1.171</ecNumber>
    </submittedName>
</protein>
<evidence type="ECO:0000256" key="1">
    <source>
        <dbReference type="ARBA" id="ARBA00022603"/>
    </source>
</evidence>
<dbReference type="OrthoDB" id="9803017at2"/>
<evidence type="ECO:0000313" key="5">
    <source>
        <dbReference type="Proteomes" id="UP000587070"/>
    </source>
</evidence>
<evidence type="ECO:0000256" key="2">
    <source>
        <dbReference type="ARBA" id="ARBA00022679"/>
    </source>
</evidence>
<proteinExistence type="predicted"/>
<dbReference type="InterPro" id="IPR004398">
    <property type="entry name" value="RNA_MeTrfase_RsmD"/>
</dbReference>
<dbReference type="SUPFAM" id="SSF53335">
    <property type="entry name" value="S-adenosyl-L-methionine-dependent methyltransferases"/>
    <property type="match status" value="1"/>
</dbReference>
<gene>
    <name evidence="4" type="ORF">GGD90_000628</name>
</gene>
<dbReference type="InterPro" id="IPR002052">
    <property type="entry name" value="DNA_methylase_N6_adenine_CS"/>
</dbReference>
<keyword evidence="1 4" id="KW-0489">Methyltransferase</keyword>
<dbReference type="GO" id="GO:0003676">
    <property type="term" value="F:nucleic acid binding"/>
    <property type="evidence" value="ECO:0007669"/>
    <property type="project" value="InterPro"/>
</dbReference>
<dbReference type="GO" id="GO:0052913">
    <property type="term" value="F:16S rRNA (guanine(966)-N(2))-methyltransferase activity"/>
    <property type="evidence" value="ECO:0007669"/>
    <property type="project" value="UniProtKB-EC"/>
</dbReference>
<accession>A0A840G4K8</accession>
<dbReference type="InterPro" id="IPR029063">
    <property type="entry name" value="SAM-dependent_MTases_sf"/>
</dbReference>
<dbReference type="Proteomes" id="UP000587070">
    <property type="component" value="Unassembled WGS sequence"/>
</dbReference>
<organism evidence="4 5">
    <name type="scientific">Rhodocyclus tenuis</name>
    <name type="common">Rhodospirillum tenue</name>
    <dbReference type="NCBI Taxonomy" id="1066"/>
    <lineage>
        <taxon>Bacteria</taxon>
        <taxon>Pseudomonadati</taxon>
        <taxon>Pseudomonadota</taxon>
        <taxon>Betaproteobacteria</taxon>
        <taxon>Rhodocyclales</taxon>
        <taxon>Rhodocyclaceae</taxon>
        <taxon>Rhodocyclus</taxon>
    </lineage>
</organism>
<dbReference type="Pfam" id="PF03602">
    <property type="entry name" value="Cons_hypoth95"/>
    <property type="match status" value="1"/>
</dbReference>
<dbReference type="NCBIfam" id="TIGR00095">
    <property type="entry name" value="16S rRNA (guanine(966)-N(2))-methyltransferase RsmD"/>
    <property type="match status" value="1"/>
</dbReference>
<dbReference type="EMBL" id="JACIGE010000002">
    <property type="protein sequence ID" value="MBB4246271.1"/>
    <property type="molecule type" value="Genomic_DNA"/>
</dbReference>
<sequence>MSASRPARAPSAGKLAPARPAGRPAATAGSLRIIGGEWRRRVLRFPEAEGLRPTPDRVRETLFNWLGQRLDGRHCLDLFAGSGALGFEAASRGAASVVMVERAAKPFAALRDNATLLGGDSRLEIVRADALEFARSTNRRFDVLFLDPPFRQGWFERLSPLLPRLLSDDAVIYAEAEAPLAALGEWQTQRSGRAGQVCYHFMRRGESSDAN</sequence>